<gene>
    <name evidence="2" type="ORF">MRATA1EN1_LOCUS1036</name>
</gene>
<evidence type="ECO:0000256" key="1">
    <source>
        <dbReference type="SAM" id="MobiDB-lite"/>
    </source>
</evidence>
<accession>A0ABN8XRS7</accession>
<evidence type="ECO:0000313" key="3">
    <source>
        <dbReference type="Proteomes" id="UP001176941"/>
    </source>
</evidence>
<feature type="region of interest" description="Disordered" evidence="1">
    <location>
        <begin position="1"/>
        <end position="190"/>
    </location>
</feature>
<proteinExistence type="predicted"/>
<feature type="compositionally biased region" description="Low complexity" evidence="1">
    <location>
        <begin position="48"/>
        <end position="68"/>
    </location>
</feature>
<dbReference type="Proteomes" id="UP001176941">
    <property type="component" value="Chromosome 1"/>
</dbReference>
<sequence>MEGRPGRARHPGGVAPARGSRGVGEGVAVAAENPAGDATYGLRGHRSPPAVGGRRPRRAVTGPAAAPTLTLRSLGSRARPPEPPGRLPRPQRRKQPPALLAALLSCSHLCARTPPPPPAAARGSPLASPAAARLPGARPSRGRTRPRGEELAVGRGAGGTALAPSRRALPAEAGTLPGCASRGKRSAAHG</sequence>
<name>A0ABN8XRS7_RANTA</name>
<feature type="compositionally biased region" description="Low complexity" evidence="1">
    <location>
        <begin position="96"/>
        <end position="112"/>
    </location>
</feature>
<protein>
    <submittedName>
        <fullName evidence="2">Uncharacterized protein</fullName>
    </submittedName>
</protein>
<organism evidence="2 3">
    <name type="scientific">Rangifer tarandus platyrhynchus</name>
    <name type="common">Svalbard reindeer</name>
    <dbReference type="NCBI Taxonomy" id="3082113"/>
    <lineage>
        <taxon>Eukaryota</taxon>
        <taxon>Metazoa</taxon>
        <taxon>Chordata</taxon>
        <taxon>Craniata</taxon>
        <taxon>Vertebrata</taxon>
        <taxon>Euteleostomi</taxon>
        <taxon>Mammalia</taxon>
        <taxon>Eutheria</taxon>
        <taxon>Laurasiatheria</taxon>
        <taxon>Artiodactyla</taxon>
        <taxon>Ruminantia</taxon>
        <taxon>Pecora</taxon>
        <taxon>Cervidae</taxon>
        <taxon>Odocoileinae</taxon>
        <taxon>Rangifer</taxon>
    </lineage>
</organism>
<feature type="compositionally biased region" description="Basic residues" evidence="1">
    <location>
        <begin position="1"/>
        <end position="10"/>
    </location>
</feature>
<reference evidence="2" key="1">
    <citation type="submission" date="2023-04" db="EMBL/GenBank/DDBJ databases">
        <authorList>
            <consortium name="ELIXIR-Norway"/>
        </authorList>
    </citation>
    <scope>NUCLEOTIDE SEQUENCE [LARGE SCALE GENOMIC DNA]</scope>
</reference>
<feature type="compositionally biased region" description="Low complexity" evidence="1">
    <location>
        <begin position="120"/>
        <end position="139"/>
    </location>
</feature>
<keyword evidence="3" id="KW-1185">Reference proteome</keyword>
<dbReference type="EMBL" id="OX459937">
    <property type="protein sequence ID" value="CAI9152074.1"/>
    <property type="molecule type" value="Genomic_DNA"/>
</dbReference>
<evidence type="ECO:0000313" key="2">
    <source>
        <dbReference type="EMBL" id="CAI9152074.1"/>
    </source>
</evidence>